<dbReference type="Gene3D" id="3.40.30.10">
    <property type="entry name" value="Glutaredoxin"/>
    <property type="match status" value="1"/>
</dbReference>
<dbReference type="AlphaFoldDB" id="F6RM35"/>
<dbReference type="PROSITE" id="PS00763">
    <property type="entry name" value="GLUTATHIONE_PEROXID_2"/>
    <property type="match status" value="1"/>
</dbReference>
<keyword evidence="8" id="KW-0732">Signal</keyword>
<accession>F6RM35</accession>
<dbReference type="PRINTS" id="PR01011">
    <property type="entry name" value="GLUTPROXDASE"/>
</dbReference>
<keyword evidence="4 7" id="KW-0575">Peroxidase</keyword>
<dbReference type="PIRSF" id="PIRSF000303">
    <property type="entry name" value="Glutathion_perox"/>
    <property type="match status" value="1"/>
</dbReference>
<dbReference type="InterPro" id="IPR029759">
    <property type="entry name" value="GPX_AS"/>
</dbReference>
<feature type="chain" id="PRO_5010392991" description="Glutathione peroxidase" evidence="8">
    <location>
        <begin position="21"/>
        <end position="190"/>
    </location>
</feature>
<evidence type="ECO:0000313" key="9">
    <source>
        <dbReference type="Ensembl" id="ENSCINP00000023924.2"/>
    </source>
</evidence>
<dbReference type="OrthoDB" id="446890at2759"/>
<dbReference type="CTD" id="2882"/>
<feature type="signal peptide" evidence="8">
    <location>
        <begin position="1"/>
        <end position="20"/>
    </location>
</feature>
<dbReference type="RefSeq" id="NP_001177280.1">
    <property type="nucleotide sequence ID" value="NM_001190351.1"/>
</dbReference>
<dbReference type="KEGG" id="cin:100182424"/>
<dbReference type="InterPro" id="IPR029760">
    <property type="entry name" value="GPX_CS"/>
</dbReference>
<dbReference type="Pfam" id="PF00255">
    <property type="entry name" value="GSHPx"/>
    <property type="match status" value="1"/>
</dbReference>
<dbReference type="STRING" id="7719.ENSCINP00000023924"/>
<reference evidence="9" key="2">
    <citation type="journal article" date="2008" name="Genome Biol.">
        <title>Improved genome assembly and evidence-based global gene model set for the chordate Ciona intestinalis: new insight into intron and operon populations.</title>
        <authorList>
            <person name="Satou Y."/>
            <person name="Mineta K."/>
            <person name="Ogasawara M."/>
            <person name="Sasakura Y."/>
            <person name="Shoguchi E."/>
            <person name="Ueno K."/>
            <person name="Yamada L."/>
            <person name="Matsumoto J."/>
            <person name="Wasserscheid J."/>
            <person name="Dewar K."/>
            <person name="Wiley G.B."/>
            <person name="Macmil S.L."/>
            <person name="Roe B.A."/>
            <person name="Zeller R.W."/>
            <person name="Hastings K.E."/>
            <person name="Lemaire P."/>
            <person name="Lindquist E."/>
            <person name="Endo T."/>
            <person name="Hotta K."/>
            <person name="Inaba K."/>
        </authorList>
    </citation>
    <scope>NUCLEOTIDE SEQUENCE [LARGE SCALE GENOMIC DNA]</scope>
    <source>
        <strain evidence="9">wild type</strain>
    </source>
</reference>
<reference evidence="9" key="4">
    <citation type="submission" date="2025-09" db="UniProtKB">
        <authorList>
            <consortium name="Ensembl"/>
        </authorList>
    </citation>
    <scope>IDENTIFICATION</scope>
</reference>
<dbReference type="OMA" id="FTDQHYQ"/>
<reference evidence="10" key="1">
    <citation type="journal article" date="2002" name="Science">
        <title>The draft genome of Ciona intestinalis: insights into chordate and vertebrate origins.</title>
        <authorList>
            <person name="Dehal P."/>
            <person name="Satou Y."/>
            <person name="Campbell R.K."/>
            <person name="Chapman J."/>
            <person name="Degnan B."/>
            <person name="De Tomaso A."/>
            <person name="Davidson B."/>
            <person name="Di Gregorio A."/>
            <person name="Gelpke M."/>
            <person name="Goodstein D.M."/>
            <person name="Harafuji N."/>
            <person name="Hastings K.E."/>
            <person name="Ho I."/>
            <person name="Hotta K."/>
            <person name="Huang W."/>
            <person name="Kawashima T."/>
            <person name="Lemaire P."/>
            <person name="Martinez D."/>
            <person name="Meinertzhagen I.A."/>
            <person name="Necula S."/>
            <person name="Nonaka M."/>
            <person name="Putnam N."/>
            <person name="Rash S."/>
            <person name="Saiga H."/>
            <person name="Satake M."/>
            <person name="Terry A."/>
            <person name="Yamada L."/>
            <person name="Wang H.G."/>
            <person name="Awazu S."/>
            <person name="Azumi K."/>
            <person name="Boore J."/>
            <person name="Branno M."/>
            <person name="Chin-Bow S."/>
            <person name="DeSantis R."/>
            <person name="Doyle S."/>
            <person name="Francino P."/>
            <person name="Keys D.N."/>
            <person name="Haga S."/>
            <person name="Hayashi H."/>
            <person name="Hino K."/>
            <person name="Imai K.S."/>
            <person name="Inaba K."/>
            <person name="Kano S."/>
            <person name="Kobayashi K."/>
            <person name="Kobayashi M."/>
            <person name="Lee B.I."/>
            <person name="Makabe K.W."/>
            <person name="Manohar C."/>
            <person name="Matassi G."/>
            <person name="Medina M."/>
            <person name="Mochizuki Y."/>
            <person name="Mount S."/>
            <person name="Morishita T."/>
            <person name="Miura S."/>
            <person name="Nakayama A."/>
            <person name="Nishizaka S."/>
            <person name="Nomoto H."/>
            <person name="Ohta F."/>
            <person name="Oishi K."/>
            <person name="Rigoutsos I."/>
            <person name="Sano M."/>
            <person name="Sasaki A."/>
            <person name="Sasakura Y."/>
            <person name="Shoguchi E."/>
            <person name="Shin-i T."/>
            <person name="Spagnuolo A."/>
            <person name="Stainier D."/>
            <person name="Suzuki M.M."/>
            <person name="Tassy O."/>
            <person name="Takatori N."/>
            <person name="Tokuoka M."/>
            <person name="Yagi K."/>
            <person name="Yoshizaki F."/>
            <person name="Wada S."/>
            <person name="Zhang C."/>
            <person name="Hyatt P.D."/>
            <person name="Larimer F."/>
            <person name="Detter C."/>
            <person name="Doggett N."/>
            <person name="Glavina T."/>
            <person name="Hawkins T."/>
            <person name="Richardson P."/>
            <person name="Lucas S."/>
            <person name="Kohara Y."/>
            <person name="Levine M."/>
            <person name="Satoh N."/>
            <person name="Rokhsar D.S."/>
        </authorList>
    </citation>
    <scope>NUCLEOTIDE SEQUENCE [LARGE SCALE GENOMIC DNA]</scope>
</reference>
<dbReference type="GO" id="GO:0004602">
    <property type="term" value="F:glutathione peroxidase activity"/>
    <property type="evidence" value="ECO:0007669"/>
    <property type="project" value="UniProtKB-EC"/>
</dbReference>
<dbReference type="Proteomes" id="UP000008144">
    <property type="component" value="Chromosome 9"/>
</dbReference>
<evidence type="ECO:0000256" key="4">
    <source>
        <dbReference type="ARBA" id="ARBA00022559"/>
    </source>
</evidence>
<dbReference type="CDD" id="cd00340">
    <property type="entry name" value="GSH_Peroxidase"/>
    <property type="match status" value="1"/>
</dbReference>
<dbReference type="PANTHER" id="PTHR11592">
    <property type="entry name" value="GLUTATHIONE PEROXIDASE"/>
    <property type="match status" value="1"/>
</dbReference>
<dbReference type="FunFam" id="3.40.30.10:FF:000049">
    <property type="entry name" value="Glutathione peroxidase"/>
    <property type="match status" value="1"/>
</dbReference>
<comment type="catalytic activity">
    <reaction evidence="1">
        <text>2 glutathione + H2O2 = glutathione disulfide + 2 H2O</text>
        <dbReference type="Rhea" id="RHEA:16833"/>
        <dbReference type="ChEBI" id="CHEBI:15377"/>
        <dbReference type="ChEBI" id="CHEBI:16240"/>
        <dbReference type="ChEBI" id="CHEBI:57925"/>
        <dbReference type="ChEBI" id="CHEBI:58297"/>
        <dbReference type="EC" id="1.11.1.9"/>
    </reaction>
</comment>
<dbReference type="GeneTree" id="ENSGT00940000174213"/>
<dbReference type="HOGENOM" id="CLU_029507_0_1_1"/>
<dbReference type="GO" id="GO:0004601">
    <property type="term" value="F:peroxidase activity"/>
    <property type="evidence" value="ECO:0000318"/>
    <property type="project" value="GO_Central"/>
</dbReference>
<dbReference type="FunCoup" id="F6RM35">
    <property type="interactions" value="17"/>
</dbReference>
<dbReference type="EMBL" id="EAAA01002987">
    <property type="status" value="NOT_ANNOTATED_CDS"/>
    <property type="molecule type" value="Genomic_DNA"/>
</dbReference>
<dbReference type="InterPro" id="IPR000889">
    <property type="entry name" value="Glutathione_peroxidase"/>
</dbReference>
<evidence type="ECO:0000256" key="1">
    <source>
        <dbReference type="ARBA" id="ARBA00000217"/>
    </source>
</evidence>
<dbReference type="PROSITE" id="PS00460">
    <property type="entry name" value="GLUTATHIONE_PEROXID_1"/>
    <property type="match status" value="1"/>
</dbReference>
<dbReference type="GO" id="GO:0005783">
    <property type="term" value="C:endoplasmic reticulum"/>
    <property type="evidence" value="ECO:0007669"/>
    <property type="project" value="UniProtKB-ARBA"/>
</dbReference>
<dbReference type="PROSITE" id="PS51355">
    <property type="entry name" value="GLUTATHIONE_PEROXID_3"/>
    <property type="match status" value="1"/>
</dbReference>
<evidence type="ECO:0000256" key="2">
    <source>
        <dbReference type="ARBA" id="ARBA00006926"/>
    </source>
</evidence>
<feature type="active site" evidence="6">
    <location>
        <position position="59"/>
    </location>
</feature>
<accession>A0A1W2W2Z5</accession>
<dbReference type="GO" id="GO:0070013">
    <property type="term" value="C:intracellular organelle lumen"/>
    <property type="evidence" value="ECO:0007669"/>
    <property type="project" value="UniProtKB-ARBA"/>
</dbReference>
<dbReference type="InParanoid" id="F6RM35"/>
<keyword evidence="10" id="KW-1185">Reference proteome</keyword>
<gene>
    <name evidence="9" type="primary">gpx7</name>
</gene>
<dbReference type="PANTHER" id="PTHR11592:SF78">
    <property type="entry name" value="GLUTATHIONE PEROXIDASE"/>
    <property type="match status" value="1"/>
</dbReference>
<protein>
    <recommendedName>
        <fullName evidence="3 7">Glutathione peroxidase</fullName>
    </recommendedName>
</protein>
<evidence type="ECO:0000256" key="3">
    <source>
        <dbReference type="ARBA" id="ARBA00012310"/>
    </source>
</evidence>
<evidence type="ECO:0000313" key="10">
    <source>
        <dbReference type="Proteomes" id="UP000008144"/>
    </source>
</evidence>
<evidence type="ECO:0000256" key="5">
    <source>
        <dbReference type="ARBA" id="ARBA00023002"/>
    </source>
</evidence>
<dbReference type="GO" id="GO:0033554">
    <property type="term" value="P:cellular response to stress"/>
    <property type="evidence" value="ECO:0007669"/>
    <property type="project" value="UniProtKB-ARBA"/>
</dbReference>
<keyword evidence="5 7" id="KW-0560">Oxidoreductase</keyword>
<evidence type="ECO:0000256" key="8">
    <source>
        <dbReference type="SAM" id="SignalP"/>
    </source>
</evidence>
<dbReference type="SUPFAM" id="SSF52833">
    <property type="entry name" value="Thioredoxin-like"/>
    <property type="match status" value="1"/>
</dbReference>
<dbReference type="InterPro" id="IPR036249">
    <property type="entry name" value="Thioredoxin-like_sf"/>
</dbReference>
<sequence>MAREVLRVLVLLAPLFGVFSENKHNGFYDYNVKTFDGETVSLKKYIGKVSLVVNVASECGYTDEHYKELTALQNELVQKEQPFTVLAFPCNQFGEQEPHDNHYIQEFASSEYKASFPIFAKIDVRDRDAHPAYEFLRRSTGQEPQWNFWKYLLDGSGNVINEWGPSISVSQVKDEILKAIQKLKNTHAEL</sequence>
<name>F6RM35_CIOIN</name>
<evidence type="ECO:0000256" key="7">
    <source>
        <dbReference type="RuleBase" id="RU000499"/>
    </source>
</evidence>
<dbReference type="GeneID" id="100182424"/>
<dbReference type="GO" id="GO:0006979">
    <property type="term" value="P:response to oxidative stress"/>
    <property type="evidence" value="ECO:0007669"/>
    <property type="project" value="InterPro"/>
</dbReference>
<evidence type="ECO:0000256" key="6">
    <source>
        <dbReference type="PIRSR" id="PIRSR000303-1"/>
    </source>
</evidence>
<comment type="similarity">
    <text evidence="2 7">Belongs to the glutathione peroxidase family.</text>
</comment>
<reference evidence="9" key="3">
    <citation type="submission" date="2025-08" db="UniProtKB">
        <authorList>
            <consortium name="Ensembl"/>
        </authorList>
    </citation>
    <scope>IDENTIFICATION</scope>
</reference>
<organism evidence="9 10">
    <name type="scientific">Ciona intestinalis</name>
    <name type="common">Transparent sea squirt</name>
    <name type="synonym">Ascidia intestinalis</name>
    <dbReference type="NCBI Taxonomy" id="7719"/>
    <lineage>
        <taxon>Eukaryota</taxon>
        <taxon>Metazoa</taxon>
        <taxon>Chordata</taxon>
        <taxon>Tunicata</taxon>
        <taxon>Ascidiacea</taxon>
        <taxon>Phlebobranchia</taxon>
        <taxon>Cionidae</taxon>
        <taxon>Ciona</taxon>
    </lineage>
</organism>
<dbReference type="Ensembl" id="ENSCINT00000024170.2">
    <property type="protein sequence ID" value="ENSCINP00000023924.2"/>
    <property type="gene ID" value="ENSCING00000012924.2"/>
</dbReference>
<proteinExistence type="inferred from homology"/>